<comment type="caution">
    <text evidence="1">The sequence shown here is derived from an EMBL/GenBank/DDBJ whole genome shotgun (WGS) entry which is preliminary data.</text>
</comment>
<proteinExistence type="predicted"/>
<name>A0A135YYV3_9FIRM</name>
<protein>
    <submittedName>
        <fullName evidence="1">Uncharacterized protein</fullName>
    </submittedName>
</protein>
<evidence type="ECO:0000313" key="1">
    <source>
        <dbReference type="EMBL" id="KXI14540.1"/>
    </source>
</evidence>
<reference evidence="1 2" key="1">
    <citation type="submission" date="2016-02" db="EMBL/GenBank/DDBJ databases">
        <authorList>
            <person name="Wen L."/>
            <person name="He K."/>
            <person name="Yang H."/>
        </authorList>
    </citation>
    <scope>NUCLEOTIDE SEQUENCE [LARGE SCALE GENOMIC DNA]</scope>
    <source>
        <strain evidence="1 2">MJR8628A</strain>
    </source>
</reference>
<accession>A0A135YYV3</accession>
<gene>
    <name evidence="1" type="ORF">HMPREF3195_00170</name>
</gene>
<dbReference type="PATRIC" id="fig|1261.5.peg.174"/>
<organism evidence="1 2">
    <name type="scientific">Peptostreptococcus anaerobius</name>
    <dbReference type="NCBI Taxonomy" id="1261"/>
    <lineage>
        <taxon>Bacteria</taxon>
        <taxon>Bacillati</taxon>
        <taxon>Bacillota</taxon>
        <taxon>Clostridia</taxon>
        <taxon>Peptostreptococcales</taxon>
        <taxon>Peptostreptococcaceae</taxon>
        <taxon>Peptostreptococcus</taxon>
    </lineage>
</organism>
<sequence>MNGNSIINRCTSCITRGTPFKIRVSKKSYVRKNMIDFIEVTDDIELPF</sequence>
<dbReference type="Proteomes" id="UP000070326">
    <property type="component" value="Unassembled WGS sequence"/>
</dbReference>
<dbReference type="EMBL" id="LSQZ01000005">
    <property type="protein sequence ID" value="KXI14540.1"/>
    <property type="molecule type" value="Genomic_DNA"/>
</dbReference>
<evidence type="ECO:0000313" key="2">
    <source>
        <dbReference type="Proteomes" id="UP000070326"/>
    </source>
</evidence>
<dbReference type="AlphaFoldDB" id="A0A135YYV3"/>